<protein>
    <submittedName>
        <fullName evidence="1">Uncharacterized protein</fullName>
    </submittedName>
</protein>
<reference evidence="1" key="1">
    <citation type="submission" date="2022-03" db="EMBL/GenBank/DDBJ databases">
        <authorList>
            <person name="Sayadi A."/>
        </authorList>
    </citation>
    <scope>NUCLEOTIDE SEQUENCE</scope>
</reference>
<proteinExistence type="predicted"/>
<name>A0A9P0JZF0_ACAOB</name>
<organism evidence="1 2">
    <name type="scientific">Acanthoscelides obtectus</name>
    <name type="common">Bean weevil</name>
    <name type="synonym">Bruchus obtectus</name>
    <dbReference type="NCBI Taxonomy" id="200917"/>
    <lineage>
        <taxon>Eukaryota</taxon>
        <taxon>Metazoa</taxon>
        <taxon>Ecdysozoa</taxon>
        <taxon>Arthropoda</taxon>
        <taxon>Hexapoda</taxon>
        <taxon>Insecta</taxon>
        <taxon>Pterygota</taxon>
        <taxon>Neoptera</taxon>
        <taxon>Endopterygota</taxon>
        <taxon>Coleoptera</taxon>
        <taxon>Polyphaga</taxon>
        <taxon>Cucujiformia</taxon>
        <taxon>Chrysomeloidea</taxon>
        <taxon>Chrysomelidae</taxon>
        <taxon>Bruchinae</taxon>
        <taxon>Bruchini</taxon>
        <taxon>Acanthoscelides</taxon>
    </lineage>
</organism>
<dbReference type="Proteomes" id="UP001152888">
    <property type="component" value="Unassembled WGS sequence"/>
</dbReference>
<sequence>MSSLLKSHLPRIEYICNRCVKHNVDYIYNIVDFQINVVKAA</sequence>
<evidence type="ECO:0000313" key="1">
    <source>
        <dbReference type="EMBL" id="CAH1960607.1"/>
    </source>
</evidence>
<accession>A0A9P0JZF0</accession>
<evidence type="ECO:0000313" key="2">
    <source>
        <dbReference type="Proteomes" id="UP001152888"/>
    </source>
</evidence>
<dbReference type="EMBL" id="CAKOFQ010006688">
    <property type="protein sequence ID" value="CAH1960607.1"/>
    <property type="molecule type" value="Genomic_DNA"/>
</dbReference>
<dbReference type="AlphaFoldDB" id="A0A9P0JZF0"/>
<gene>
    <name evidence="1" type="ORF">ACAOBT_LOCUS3705</name>
</gene>
<keyword evidence="2" id="KW-1185">Reference proteome</keyword>
<comment type="caution">
    <text evidence="1">The sequence shown here is derived from an EMBL/GenBank/DDBJ whole genome shotgun (WGS) entry which is preliminary data.</text>
</comment>